<dbReference type="Proteomes" id="UP000613582">
    <property type="component" value="Unassembled WGS sequence"/>
</dbReference>
<reference evidence="2" key="2">
    <citation type="submission" date="2020-09" db="EMBL/GenBank/DDBJ databases">
        <authorList>
            <person name="Sun Q."/>
            <person name="Zhou Y."/>
        </authorList>
    </citation>
    <scope>NUCLEOTIDE SEQUENCE</scope>
    <source>
        <strain evidence="2">CGMCC 1.12921</strain>
    </source>
</reference>
<reference evidence="2" key="1">
    <citation type="journal article" date="2014" name="Int. J. Syst. Evol. Microbiol.">
        <title>Complete genome sequence of Corynebacterium casei LMG S-19264T (=DSM 44701T), isolated from a smear-ripened cheese.</title>
        <authorList>
            <consortium name="US DOE Joint Genome Institute (JGI-PGF)"/>
            <person name="Walter F."/>
            <person name="Albersmeier A."/>
            <person name="Kalinowski J."/>
            <person name="Ruckert C."/>
        </authorList>
    </citation>
    <scope>NUCLEOTIDE SEQUENCE</scope>
    <source>
        <strain evidence="2">CGMCC 1.12921</strain>
    </source>
</reference>
<dbReference type="EMBL" id="BMGH01000001">
    <property type="protein sequence ID" value="GGD01006.1"/>
    <property type="molecule type" value="Genomic_DNA"/>
</dbReference>
<gene>
    <name evidence="2" type="ORF">GCM10011342_07490</name>
</gene>
<organism evidence="2 3">
    <name type="scientific">Aquisalinus flavus</name>
    <dbReference type="NCBI Taxonomy" id="1526572"/>
    <lineage>
        <taxon>Bacteria</taxon>
        <taxon>Pseudomonadati</taxon>
        <taxon>Pseudomonadota</taxon>
        <taxon>Alphaproteobacteria</taxon>
        <taxon>Parvularculales</taxon>
        <taxon>Parvularculaceae</taxon>
        <taxon>Aquisalinus</taxon>
    </lineage>
</organism>
<sequence length="513" mass="55024">MNRSHAALSRFRQACHGNISVLTAFMLLPMFTAAGLAVDGARLMLLKYELQGAADAAALAVGTTFDTQEELETLAESYLARNFQLAGASVKSVSVVSTAETVKITANAEMKTYFMKLVRNEDISVTANTQVNRAGGGLMVALVLDNTGSMWSGLNGTTRIEALRSASLSLTNSIMTKESETELRISVVPYASMVNPGSIAPSIVDTTITDDFRIQDPQNRTGLDDDDLEVLTYDPADKTQWKGCVYERLGNASFDDTPPSTTKWEPLIWPIYNDNQYEVETSGSDLGEIVGGTVDPGGDRNSNEFTGPNVGCPTPITPLTGTKSQVISALNAMTAWNRGGTFADIGMAWGIRTLSPGEPFTQSADYDDPKTGVPIWESNRWRRAIVLMTDGDNVVYNAGNEGSRVAAGSEGSDITGYGRLGEARMTAILGTSNSTTARNEVEDRLSDLCDTAKAQGITIYTVVFASSANTGTRQLYESCASDPGKYWFAPSADSLDNAFGAIGSELNKLRITR</sequence>
<evidence type="ECO:0000313" key="3">
    <source>
        <dbReference type="Proteomes" id="UP000613582"/>
    </source>
</evidence>
<evidence type="ECO:0000259" key="1">
    <source>
        <dbReference type="Pfam" id="PF13400"/>
    </source>
</evidence>
<dbReference type="InterPro" id="IPR036465">
    <property type="entry name" value="vWFA_dom_sf"/>
</dbReference>
<dbReference type="Pfam" id="PF13400">
    <property type="entry name" value="Tad"/>
    <property type="match status" value="1"/>
</dbReference>
<feature type="domain" description="Putative Flp pilus-assembly TadG-like N-terminal" evidence="1">
    <location>
        <begin position="17"/>
        <end position="62"/>
    </location>
</feature>
<dbReference type="RefSeq" id="WP_188159945.1">
    <property type="nucleotide sequence ID" value="NZ_BMGH01000001.1"/>
</dbReference>
<evidence type="ECO:0000313" key="2">
    <source>
        <dbReference type="EMBL" id="GGD01006.1"/>
    </source>
</evidence>
<dbReference type="SUPFAM" id="SSF53300">
    <property type="entry name" value="vWA-like"/>
    <property type="match status" value="1"/>
</dbReference>
<protein>
    <recommendedName>
        <fullName evidence="1">Putative Flp pilus-assembly TadG-like N-terminal domain-containing protein</fullName>
    </recommendedName>
</protein>
<accession>A0A8J2V746</accession>
<comment type="caution">
    <text evidence="2">The sequence shown here is derived from an EMBL/GenBank/DDBJ whole genome shotgun (WGS) entry which is preliminary data.</text>
</comment>
<proteinExistence type="predicted"/>
<dbReference type="AlphaFoldDB" id="A0A8J2V746"/>
<dbReference type="InterPro" id="IPR028087">
    <property type="entry name" value="Tad_N"/>
</dbReference>
<keyword evidence="3" id="KW-1185">Reference proteome</keyword>
<name>A0A8J2V746_9PROT</name>
<dbReference type="Gene3D" id="3.40.50.410">
    <property type="entry name" value="von Willebrand factor, type A domain"/>
    <property type="match status" value="1"/>
</dbReference>